<dbReference type="AlphaFoldDB" id="A0A9P1I6P6"/>
<organism evidence="2 3">
    <name type="scientific">Caenorhabditis angaria</name>
    <dbReference type="NCBI Taxonomy" id="860376"/>
    <lineage>
        <taxon>Eukaryota</taxon>
        <taxon>Metazoa</taxon>
        <taxon>Ecdysozoa</taxon>
        <taxon>Nematoda</taxon>
        <taxon>Chromadorea</taxon>
        <taxon>Rhabditida</taxon>
        <taxon>Rhabditina</taxon>
        <taxon>Rhabditomorpha</taxon>
        <taxon>Rhabditoidea</taxon>
        <taxon>Rhabditidae</taxon>
        <taxon>Peloderinae</taxon>
        <taxon>Caenorhabditis</taxon>
    </lineage>
</organism>
<feature type="chain" id="PRO_5040208134" evidence="1">
    <location>
        <begin position="20"/>
        <end position="413"/>
    </location>
</feature>
<dbReference type="PANTHER" id="PTHR11440">
    <property type="entry name" value="LECITHIN-CHOLESTEROL ACYLTRANSFERASE-RELATED"/>
    <property type="match status" value="1"/>
</dbReference>
<reference evidence="2" key="1">
    <citation type="submission" date="2022-11" db="EMBL/GenBank/DDBJ databases">
        <authorList>
            <person name="Kikuchi T."/>
        </authorList>
    </citation>
    <scope>NUCLEOTIDE SEQUENCE</scope>
    <source>
        <strain evidence="2">PS1010</strain>
    </source>
</reference>
<keyword evidence="3" id="KW-1185">Reference proteome</keyword>
<name>A0A9P1I6P6_9PELO</name>
<keyword evidence="1" id="KW-0732">Signal</keyword>
<dbReference type="Proteomes" id="UP001152747">
    <property type="component" value="Unassembled WGS sequence"/>
</dbReference>
<evidence type="ECO:0000313" key="3">
    <source>
        <dbReference type="Proteomes" id="UP001152747"/>
    </source>
</evidence>
<dbReference type="GO" id="GO:0008374">
    <property type="term" value="F:O-acyltransferase activity"/>
    <property type="evidence" value="ECO:0007669"/>
    <property type="project" value="InterPro"/>
</dbReference>
<dbReference type="InterPro" id="IPR029058">
    <property type="entry name" value="AB_hydrolase_fold"/>
</dbReference>
<dbReference type="InterPro" id="IPR003386">
    <property type="entry name" value="LACT/PDAT_acylTrfase"/>
</dbReference>
<evidence type="ECO:0000256" key="1">
    <source>
        <dbReference type="SAM" id="SignalP"/>
    </source>
</evidence>
<protein>
    <submittedName>
        <fullName evidence="2">Uncharacterized protein</fullName>
    </submittedName>
</protein>
<dbReference type="GO" id="GO:0006629">
    <property type="term" value="P:lipid metabolic process"/>
    <property type="evidence" value="ECO:0007669"/>
    <property type="project" value="InterPro"/>
</dbReference>
<dbReference type="OrthoDB" id="190846at2759"/>
<proteinExistence type="predicted"/>
<dbReference type="EMBL" id="CANHGI010000001">
    <property type="protein sequence ID" value="CAI5439503.1"/>
    <property type="molecule type" value="Genomic_DNA"/>
</dbReference>
<feature type="signal peptide" evidence="1">
    <location>
        <begin position="1"/>
        <end position="19"/>
    </location>
</feature>
<sequence>MRLLICFLAFFIFQKSINCWRFGGGKQAGLPVVLVPGDGGSQLESNLTGKPSVVHYVCAKQTADYFDLWLNLQLFTPLVIDCWADNMQLVYNTTTGLSDNMPGVKTRVVGFGTTESVEWLDKSKASQGRYFFDIVDAMVSWGYKRGKNIVGAPFDWRKSPNELNDYLIQLKSLIENTYRWNDNQKVVILGHSMGNPLSLYFLQNYVDQAWKDKYIASFVSLAAPWAGSMQIVRLFASGYNMNYYRVVLPPSKLRGMQRSFTSSAFLFPSPVSWLPFEVLAETADKNYTVSNIQEFFTDINYETGWEQYKQSARLNGNVTSPGVPVHCIYGTGVPTPERFKWDKGYFPDYPPTEYYGDGDGTVNLRSARFCQTWKDKNNGKDVTTHEVFQADHMAILKHPNTIELVRKAIYQQL</sequence>
<gene>
    <name evidence="2" type="ORF">CAMP_LOCUS2140</name>
</gene>
<comment type="caution">
    <text evidence="2">The sequence shown here is derived from an EMBL/GenBank/DDBJ whole genome shotgun (WGS) entry which is preliminary data.</text>
</comment>
<dbReference type="Pfam" id="PF02450">
    <property type="entry name" value="LCAT"/>
    <property type="match status" value="1"/>
</dbReference>
<dbReference type="SUPFAM" id="SSF53474">
    <property type="entry name" value="alpha/beta-Hydrolases"/>
    <property type="match status" value="1"/>
</dbReference>
<dbReference type="Gene3D" id="3.40.50.1820">
    <property type="entry name" value="alpha/beta hydrolase"/>
    <property type="match status" value="1"/>
</dbReference>
<accession>A0A9P1I6P6</accession>
<evidence type="ECO:0000313" key="2">
    <source>
        <dbReference type="EMBL" id="CAI5439503.1"/>
    </source>
</evidence>